<proteinExistence type="predicted"/>
<evidence type="ECO:0000313" key="1">
    <source>
        <dbReference type="EMBL" id="GAC44379.1"/>
    </source>
</evidence>
<dbReference type="AlphaFoldDB" id="M9M5G8"/>
<dbReference type="Proteomes" id="UP000029453">
    <property type="component" value="Unassembled WGS sequence"/>
</dbReference>
<comment type="caution">
    <text evidence="1">The sequence shown here is derived from an EMBL/GenBank/DDBJ whole genome shotgun (WGS) entry which is preliminary data.</text>
</comment>
<sequence length="236" mass="26243">WNGFLFKLWRVGRCLGTFGCKIEHFSLAKNKRGGSYERFMQLRYDGAFELKHRKKRVAPVVVAAVRAAPVVVSAARAAAPAIVKTARTASTAVANATKATVSYVKDVGKSASSYINNAAKSTKEFFTGPSQPAPSAVRVTSSIKKSNHLVNHAEKLSKRHDEQRQINHLTKELFKGNSNPGLHNKYIGFGRIHEARTSNGARLYFQNTRHGFDIVAKSTKKNQKEVIKELRRMYGN</sequence>
<evidence type="ECO:0000313" key="2">
    <source>
        <dbReference type="Proteomes" id="UP000029453"/>
    </source>
</evidence>
<feature type="non-terminal residue" evidence="1">
    <location>
        <position position="1"/>
    </location>
</feature>
<dbReference type="EMBL" id="BALG01000468">
    <property type="protein sequence ID" value="GAC44379.1"/>
    <property type="molecule type" value="Genomic_DNA"/>
</dbReference>
<keyword evidence="2" id="KW-1185">Reference proteome</keyword>
<reference evidence="1 2" key="1">
    <citation type="submission" date="2012-10" db="EMBL/GenBank/DDBJ databases">
        <title>Draft Genome Sequence of Paenibacillus popilliae ATCC 14706T.</title>
        <authorList>
            <person name="Iiyama K."/>
            <person name="Mori K."/>
            <person name="Mon H."/>
            <person name="Chieda Y."/>
            <person name="Lee J.M."/>
            <person name="Kusakabe T."/>
            <person name="Tashiro K."/>
            <person name="Asano S."/>
            <person name="Yasunaga-Aoki C."/>
            <person name="Shimizu S."/>
        </authorList>
    </citation>
    <scope>NUCLEOTIDE SEQUENCE [LARGE SCALE GENOMIC DNA]</scope>
    <source>
        <strain evidence="1 2">ATCC 14706</strain>
    </source>
</reference>
<accession>M9M5G8</accession>
<name>M9M5G8_PAEPP</name>
<gene>
    <name evidence="1" type="ORF">PPOP_3783</name>
</gene>
<organism evidence="1 2">
    <name type="scientific">Paenibacillus popilliae ATCC 14706</name>
    <dbReference type="NCBI Taxonomy" id="1212764"/>
    <lineage>
        <taxon>Bacteria</taxon>
        <taxon>Bacillati</taxon>
        <taxon>Bacillota</taxon>
        <taxon>Bacilli</taxon>
        <taxon>Bacillales</taxon>
        <taxon>Paenibacillaceae</taxon>
        <taxon>Paenibacillus</taxon>
    </lineage>
</organism>
<protein>
    <submittedName>
        <fullName evidence="1">Uncharacterized protein</fullName>
    </submittedName>
</protein>